<comment type="caution">
    <text evidence="1">The sequence shown here is derived from an EMBL/GenBank/DDBJ whole genome shotgun (WGS) entry which is preliminary data.</text>
</comment>
<proteinExistence type="predicted"/>
<keyword evidence="2" id="KW-1185">Reference proteome</keyword>
<gene>
    <name evidence="1" type="ORF">AFUS01_LOCUS17516</name>
</gene>
<dbReference type="EMBL" id="CAJVCH010168056">
    <property type="protein sequence ID" value="CAG7728759.1"/>
    <property type="molecule type" value="Genomic_DNA"/>
</dbReference>
<accession>A0A8J2K0F9</accession>
<evidence type="ECO:0000313" key="1">
    <source>
        <dbReference type="EMBL" id="CAG7728759.1"/>
    </source>
</evidence>
<dbReference type="AlphaFoldDB" id="A0A8J2K0F9"/>
<organism evidence="1 2">
    <name type="scientific">Allacma fusca</name>
    <dbReference type="NCBI Taxonomy" id="39272"/>
    <lineage>
        <taxon>Eukaryota</taxon>
        <taxon>Metazoa</taxon>
        <taxon>Ecdysozoa</taxon>
        <taxon>Arthropoda</taxon>
        <taxon>Hexapoda</taxon>
        <taxon>Collembola</taxon>
        <taxon>Symphypleona</taxon>
        <taxon>Sminthuridae</taxon>
        <taxon>Allacma</taxon>
    </lineage>
</organism>
<name>A0A8J2K0F9_9HEXA</name>
<sequence length="44" mass="4944">NFVCKVFQIEEIPQNINYSSAHYSKTSVLFQAWTSELGLGNAHA</sequence>
<dbReference type="Proteomes" id="UP000708208">
    <property type="component" value="Unassembled WGS sequence"/>
</dbReference>
<reference evidence="1" key="1">
    <citation type="submission" date="2021-06" db="EMBL/GenBank/DDBJ databases">
        <authorList>
            <person name="Hodson N. C."/>
            <person name="Mongue J. A."/>
            <person name="Jaron S. K."/>
        </authorList>
    </citation>
    <scope>NUCLEOTIDE SEQUENCE</scope>
</reference>
<feature type="non-terminal residue" evidence="1">
    <location>
        <position position="1"/>
    </location>
</feature>
<evidence type="ECO:0000313" key="2">
    <source>
        <dbReference type="Proteomes" id="UP000708208"/>
    </source>
</evidence>
<protein>
    <submittedName>
        <fullName evidence="1">Uncharacterized protein</fullName>
    </submittedName>
</protein>